<dbReference type="EMBL" id="CAJOBA010001824">
    <property type="protein sequence ID" value="CAF3616275.1"/>
    <property type="molecule type" value="Genomic_DNA"/>
</dbReference>
<keyword evidence="5" id="KW-1185">Reference proteome</keyword>
<dbReference type="EMBL" id="CAJNOQ010012857">
    <property type="protein sequence ID" value="CAF1309311.1"/>
    <property type="molecule type" value="Genomic_DNA"/>
</dbReference>
<gene>
    <name evidence="2" type="ORF">GPM918_LOCUS28914</name>
    <name evidence="1" type="ORF">OVA965_LOCUS6180</name>
    <name evidence="4" type="ORF">SRO942_LOCUS29450</name>
    <name evidence="3" type="ORF">TMI583_LOCUS6176</name>
</gene>
<proteinExistence type="predicted"/>
<reference evidence="2" key="1">
    <citation type="submission" date="2021-02" db="EMBL/GenBank/DDBJ databases">
        <authorList>
            <person name="Nowell W R."/>
        </authorList>
    </citation>
    <scope>NUCLEOTIDE SEQUENCE</scope>
</reference>
<dbReference type="Proteomes" id="UP000682733">
    <property type="component" value="Unassembled WGS sequence"/>
</dbReference>
<comment type="caution">
    <text evidence="2">The sequence shown here is derived from an EMBL/GenBank/DDBJ whole genome shotgun (WGS) entry which is preliminary data.</text>
</comment>
<dbReference type="Proteomes" id="UP000677228">
    <property type="component" value="Unassembled WGS sequence"/>
</dbReference>
<evidence type="ECO:0000313" key="1">
    <source>
        <dbReference type="EMBL" id="CAF0831737.1"/>
    </source>
</evidence>
<evidence type="ECO:0000313" key="2">
    <source>
        <dbReference type="EMBL" id="CAF1309311.1"/>
    </source>
</evidence>
<protein>
    <submittedName>
        <fullName evidence="2">Uncharacterized protein</fullName>
    </submittedName>
</protein>
<dbReference type="EMBL" id="CAJOBC010041614">
    <property type="protein sequence ID" value="CAF4145418.1"/>
    <property type="molecule type" value="Genomic_DNA"/>
</dbReference>
<dbReference type="Proteomes" id="UP000663829">
    <property type="component" value="Unassembled WGS sequence"/>
</dbReference>
<dbReference type="Proteomes" id="UP000681722">
    <property type="component" value="Unassembled WGS sequence"/>
</dbReference>
<name>A0A815E906_9BILA</name>
<dbReference type="AlphaFoldDB" id="A0A815E906"/>
<evidence type="ECO:0000313" key="4">
    <source>
        <dbReference type="EMBL" id="CAF4145418.1"/>
    </source>
</evidence>
<evidence type="ECO:0000313" key="3">
    <source>
        <dbReference type="EMBL" id="CAF3616275.1"/>
    </source>
</evidence>
<organism evidence="2 5">
    <name type="scientific">Didymodactylos carnosus</name>
    <dbReference type="NCBI Taxonomy" id="1234261"/>
    <lineage>
        <taxon>Eukaryota</taxon>
        <taxon>Metazoa</taxon>
        <taxon>Spiralia</taxon>
        <taxon>Gnathifera</taxon>
        <taxon>Rotifera</taxon>
        <taxon>Eurotatoria</taxon>
        <taxon>Bdelloidea</taxon>
        <taxon>Philodinida</taxon>
        <taxon>Philodinidae</taxon>
        <taxon>Didymodactylos</taxon>
    </lineage>
</organism>
<sequence length="234" mass="26546">MNVTFAPRVNSSADWSFSLNQLILFEFHDIKNINANIRYECITKDGCDLDYINEVLPKFVYNYSNNYEQIYNTLLPKLYLEHSLSSNKSILCYKGDRSKNNSIVMCNDTCIVQTFNNLSYISSQSCERSSPKNHIFLIVDSSRALHDHGIPINTDIMSYTCNGNLCNDHDMVTYVANVIRDGYGLPAQATTTTSTATTTTTTTLFSRTTTSRSNHISAYFVHYIMASLLIQLCR</sequence>
<evidence type="ECO:0000313" key="5">
    <source>
        <dbReference type="Proteomes" id="UP000663829"/>
    </source>
</evidence>
<dbReference type="EMBL" id="CAJNOK010001824">
    <property type="protein sequence ID" value="CAF0831737.1"/>
    <property type="molecule type" value="Genomic_DNA"/>
</dbReference>
<accession>A0A815E906</accession>